<evidence type="ECO:0000313" key="2">
    <source>
        <dbReference type="Proteomes" id="UP000320333"/>
    </source>
</evidence>
<organism evidence="1 2">
    <name type="scientific">Chytriomyces confervae</name>
    <dbReference type="NCBI Taxonomy" id="246404"/>
    <lineage>
        <taxon>Eukaryota</taxon>
        <taxon>Fungi</taxon>
        <taxon>Fungi incertae sedis</taxon>
        <taxon>Chytridiomycota</taxon>
        <taxon>Chytridiomycota incertae sedis</taxon>
        <taxon>Chytridiomycetes</taxon>
        <taxon>Chytridiales</taxon>
        <taxon>Chytriomycetaceae</taxon>
        <taxon>Chytriomyces</taxon>
    </lineage>
</organism>
<keyword evidence="2" id="KW-1185">Reference proteome</keyword>
<dbReference type="OrthoDB" id="2107262at2759"/>
<gene>
    <name evidence="1" type="ORF">CcCBS67573_g06016</name>
</gene>
<evidence type="ECO:0000313" key="1">
    <source>
        <dbReference type="EMBL" id="TPX71975.1"/>
    </source>
</evidence>
<dbReference type="AlphaFoldDB" id="A0A507F8D6"/>
<name>A0A507F8D6_9FUNG</name>
<dbReference type="EMBL" id="QEAP01000237">
    <property type="protein sequence ID" value="TPX71975.1"/>
    <property type="molecule type" value="Genomic_DNA"/>
</dbReference>
<sequence>MSLTSSDTRSQTPTSDSVDLVLDNLSTIQERISTLQQDLVSIKRVLDEPPRSRPRSTALNAPDIATASEPPVEEEYTAWVDVMREVDPTFMAIPTASLRFTQFARLHKLPHVLVQARLGTAKKPKANRKKFLGVGVAFKAPLLEYMRGFFVPAVENGKSPRSDSTLARPRSTRRRFVPYNRIIQELMPSYKILPREPRIDIKRGVRDWLMFHLSEQEFEDCVIPATATRVQTYGIPVSLLTEFRVWASCELANCFGSERVLDA</sequence>
<accession>A0A507F8D6</accession>
<dbReference type="Proteomes" id="UP000320333">
    <property type="component" value="Unassembled WGS sequence"/>
</dbReference>
<comment type="caution">
    <text evidence="1">The sequence shown here is derived from an EMBL/GenBank/DDBJ whole genome shotgun (WGS) entry which is preliminary data.</text>
</comment>
<protein>
    <submittedName>
        <fullName evidence="1">Uncharacterized protein</fullName>
    </submittedName>
</protein>
<reference evidence="1 2" key="1">
    <citation type="journal article" date="2019" name="Sci. Rep.">
        <title>Comparative genomics of chytrid fungi reveal insights into the obligate biotrophic and pathogenic lifestyle of Synchytrium endobioticum.</title>
        <authorList>
            <person name="van de Vossenberg B.T.L.H."/>
            <person name="Warris S."/>
            <person name="Nguyen H.D.T."/>
            <person name="van Gent-Pelzer M.P.E."/>
            <person name="Joly D.L."/>
            <person name="van de Geest H.C."/>
            <person name="Bonants P.J.M."/>
            <person name="Smith D.S."/>
            <person name="Levesque C.A."/>
            <person name="van der Lee T.A.J."/>
        </authorList>
    </citation>
    <scope>NUCLEOTIDE SEQUENCE [LARGE SCALE GENOMIC DNA]</scope>
    <source>
        <strain evidence="1 2">CBS 675.73</strain>
    </source>
</reference>
<proteinExistence type="predicted"/>